<evidence type="ECO:0000259" key="2">
    <source>
        <dbReference type="Pfam" id="PF12697"/>
    </source>
</evidence>
<dbReference type="GO" id="GO:0016787">
    <property type="term" value="F:hydrolase activity"/>
    <property type="evidence" value="ECO:0007669"/>
    <property type="project" value="UniProtKB-KW"/>
</dbReference>
<organism evidence="3 4">
    <name type="scientific">Massilia polaris</name>
    <dbReference type="NCBI Taxonomy" id="2728846"/>
    <lineage>
        <taxon>Bacteria</taxon>
        <taxon>Pseudomonadati</taxon>
        <taxon>Pseudomonadota</taxon>
        <taxon>Betaproteobacteria</taxon>
        <taxon>Burkholderiales</taxon>
        <taxon>Oxalobacteraceae</taxon>
        <taxon>Telluria group</taxon>
        <taxon>Massilia</taxon>
    </lineage>
</organism>
<sequence length="254" mass="27164">MKMIKIAALAAAIAAPAIASAIPYAVTVGAKNVLLVGGSYVDASSTWRNVHDRLWIDGYKVTIVQQSHDSLDENVAATRAAIEAQDGPVVLVGHDIGGAVISIAGTSDKVKALVYVAAIQPAVGESVAQLMASKPALHNELEIGRDGRQSIKPLKFQEVYAADIPPNRTNFLSVSQPRVSPASLATPSWEAAWRTKPTYAIVATEDRIINPELQRWMYKRAGSKVTEIKASHALNLAKPEEVEDVIKKAAQAVK</sequence>
<evidence type="ECO:0000313" key="3">
    <source>
        <dbReference type="EMBL" id="NML60996.1"/>
    </source>
</evidence>
<evidence type="ECO:0000256" key="1">
    <source>
        <dbReference type="SAM" id="SignalP"/>
    </source>
</evidence>
<name>A0A848HGI5_9BURK</name>
<dbReference type="Proteomes" id="UP000583752">
    <property type="component" value="Unassembled WGS sequence"/>
</dbReference>
<evidence type="ECO:0000313" key="4">
    <source>
        <dbReference type="Proteomes" id="UP000583752"/>
    </source>
</evidence>
<dbReference type="SUPFAM" id="SSF53474">
    <property type="entry name" value="alpha/beta-Hydrolases"/>
    <property type="match status" value="1"/>
</dbReference>
<feature type="domain" description="AB hydrolase-1" evidence="2">
    <location>
        <begin position="34"/>
        <end position="244"/>
    </location>
</feature>
<dbReference type="InterPro" id="IPR029058">
    <property type="entry name" value="AB_hydrolase_fold"/>
</dbReference>
<dbReference type="InterPro" id="IPR000073">
    <property type="entry name" value="AB_hydrolase_1"/>
</dbReference>
<protein>
    <submittedName>
        <fullName evidence="3">Alpha/beta hydrolase</fullName>
    </submittedName>
</protein>
<gene>
    <name evidence="3" type="ORF">HHL21_07860</name>
</gene>
<dbReference type="PANTHER" id="PTHR37017:SF11">
    <property type="entry name" value="ESTERASE_LIPASE_THIOESTERASE DOMAIN-CONTAINING PROTEIN"/>
    <property type="match status" value="1"/>
</dbReference>
<dbReference type="PANTHER" id="PTHR37017">
    <property type="entry name" value="AB HYDROLASE-1 DOMAIN-CONTAINING PROTEIN-RELATED"/>
    <property type="match status" value="1"/>
</dbReference>
<feature type="signal peptide" evidence="1">
    <location>
        <begin position="1"/>
        <end position="21"/>
    </location>
</feature>
<reference evidence="3 4" key="1">
    <citation type="submission" date="2020-04" db="EMBL/GenBank/DDBJ databases">
        <title>Massilia sp. RP-1-19 isolated from soil.</title>
        <authorList>
            <person name="Dahal R.H."/>
        </authorList>
    </citation>
    <scope>NUCLEOTIDE SEQUENCE [LARGE SCALE GENOMIC DNA]</scope>
    <source>
        <strain evidence="3 4">RP-1-19</strain>
    </source>
</reference>
<dbReference type="EMBL" id="JABBGG010000003">
    <property type="protein sequence ID" value="NML60996.1"/>
    <property type="molecule type" value="Genomic_DNA"/>
</dbReference>
<comment type="caution">
    <text evidence="3">The sequence shown here is derived from an EMBL/GenBank/DDBJ whole genome shotgun (WGS) entry which is preliminary data.</text>
</comment>
<keyword evidence="1" id="KW-0732">Signal</keyword>
<dbReference type="InterPro" id="IPR052897">
    <property type="entry name" value="Sec-Metab_Biosynth_Hydrolase"/>
</dbReference>
<proteinExistence type="predicted"/>
<accession>A0A848HGI5</accession>
<dbReference type="Pfam" id="PF12697">
    <property type="entry name" value="Abhydrolase_6"/>
    <property type="match status" value="1"/>
</dbReference>
<dbReference type="Gene3D" id="3.40.50.1820">
    <property type="entry name" value="alpha/beta hydrolase"/>
    <property type="match status" value="1"/>
</dbReference>
<dbReference type="AlphaFoldDB" id="A0A848HGI5"/>
<keyword evidence="3" id="KW-0378">Hydrolase</keyword>
<keyword evidence="4" id="KW-1185">Reference proteome</keyword>
<dbReference type="RefSeq" id="WP_169464693.1">
    <property type="nucleotide sequence ID" value="NZ_JABBGG010000003.1"/>
</dbReference>
<feature type="chain" id="PRO_5032967598" evidence="1">
    <location>
        <begin position="22"/>
        <end position="254"/>
    </location>
</feature>